<feature type="non-terminal residue" evidence="8">
    <location>
        <position position="165"/>
    </location>
</feature>
<keyword evidence="5" id="KW-0119">Carbohydrate metabolism</keyword>
<reference evidence="8" key="1">
    <citation type="submission" date="2022-06" db="EMBL/GenBank/DDBJ databases">
        <title>Uncovering the hologenomic basis of an extraordinary plant invasion.</title>
        <authorList>
            <person name="Bieker V.C."/>
            <person name="Martin M.D."/>
            <person name="Gilbert T."/>
            <person name="Hodgins K."/>
            <person name="Battlay P."/>
            <person name="Petersen B."/>
            <person name="Wilson J."/>
        </authorList>
    </citation>
    <scope>NUCLEOTIDE SEQUENCE</scope>
    <source>
        <strain evidence="8">AA19_3_7</strain>
        <tissue evidence="8">Leaf</tissue>
    </source>
</reference>
<name>A0AAD5GLD6_AMBAR</name>
<feature type="transmembrane region" description="Helical" evidence="7">
    <location>
        <begin position="142"/>
        <end position="161"/>
    </location>
</feature>
<comment type="caution">
    <text evidence="8">The sequence shown here is derived from an EMBL/GenBank/DDBJ whole genome shotgun (WGS) entry which is preliminary data.</text>
</comment>
<dbReference type="EMBL" id="JAMZMK010006807">
    <property type="protein sequence ID" value="KAI7747252.1"/>
    <property type="molecule type" value="Genomic_DNA"/>
</dbReference>
<comment type="similarity">
    <text evidence="1">Belongs to the glycosyltransferase GT106 family.</text>
</comment>
<keyword evidence="3" id="KW-0808">Transferase</keyword>
<keyword evidence="7" id="KW-1133">Transmembrane helix</keyword>
<keyword evidence="2" id="KW-0328">Glycosyltransferase</keyword>
<feature type="non-terminal residue" evidence="8">
    <location>
        <position position="1"/>
    </location>
</feature>
<evidence type="ECO:0000256" key="7">
    <source>
        <dbReference type="SAM" id="Phobius"/>
    </source>
</evidence>
<gene>
    <name evidence="8" type="ORF">M8C21_018567</name>
</gene>
<proteinExistence type="inferred from homology"/>
<keyword evidence="7" id="KW-0812">Transmembrane</keyword>
<evidence type="ECO:0000256" key="6">
    <source>
        <dbReference type="ARBA" id="ARBA00030350"/>
    </source>
</evidence>
<organism evidence="8 9">
    <name type="scientific">Ambrosia artemisiifolia</name>
    <name type="common">Common ragweed</name>
    <dbReference type="NCBI Taxonomy" id="4212"/>
    <lineage>
        <taxon>Eukaryota</taxon>
        <taxon>Viridiplantae</taxon>
        <taxon>Streptophyta</taxon>
        <taxon>Embryophyta</taxon>
        <taxon>Tracheophyta</taxon>
        <taxon>Spermatophyta</taxon>
        <taxon>Magnoliopsida</taxon>
        <taxon>eudicotyledons</taxon>
        <taxon>Gunneridae</taxon>
        <taxon>Pentapetalae</taxon>
        <taxon>asterids</taxon>
        <taxon>campanulids</taxon>
        <taxon>Asterales</taxon>
        <taxon>Asteraceae</taxon>
        <taxon>Asteroideae</taxon>
        <taxon>Heliantheae alliance</taxon>
        <taxon>Heliantheae</taxon>
        <taxon>Ambrosia</taxon>
    </lineage>
</organism>
<accession>A0AAD5GLD6</accession>
<keyword evidence="4" id="KW-0294">Fucose metabolism</keyword>
<evidence type="ECO:0000256" key="2">
    <source>
        <dbReference type="ARBA" id="ARBA00022676"/>
    </source>
</evidence>
<dbReference type="Proteomes" id="UP001206925">
    <property type="component" value="Unassembled WGS sequence"/>
</dbReference>
<evidence type="ECO:0000313" key="9">
    <source>
        <dbReference type="Proteomes" id="UP001206925"/>
    </source>
</evidence>
<keyword evidence="7" id="KW-0472">Membrane</keyword>
<keyword evidence="9" id="KW-1185">Reference proteome</keyword>
<evidence type="ECO:0000256" key="3">
    <source>
        <dbReference type="ARBA" id="ARBA00022679"/>
    </source>
</evidence>
<sequence>FMAALANDITVVKTLPKSLKGARRKKEIPSFKVGNSQSPYYYVHHVLPALKRHSVVELVVSDGGCLQKKKMKTNLCCLLYLDIDTSSDSFDAEDKTGKQSSVAEKVSPGNVISTSGTVKHEDLVEQVKKMFTNSIYAVERNLCIGVGITQSVLLLLVIMFLKYEE</sequence>
<protein>
    <recommendedName>
        <fullName evidence="6">O-fucosyltransferase family protein</fullName>
    </recommendedName>
</protein>
<dbReference type="InterPro" id="IPR019378">
    <property type="entry name" value="GDP-Fuc_O-FucTrfase"/>
</dbReference>
<dbReference type="AlphaFoldDB" id="A0AAD5GLD6"/>
<evidence type="ECO:0000256" key="5">
    <source>
        <dbReference type="ARBA" id="ARBA00023277"/>
    </source>
</evidence>
<evidence type="ECO:0000256" key="1">
    <source>
        <dbReference type="ARBA" id="ARBA00007737"/>
    </source>
</evidence>
<evidence type="ECO:0000256" key="4">
    <source>
        <dbReference type="ARBA" id="ARBA00023253"/>
    </source>
</evidence>
<evidence type="ECO:0000313" key="8">
    <source>
        <dbReference type="EMBL" id="KAI7747252.1"/>
    </source>
</evidence>
<dbReference type="Pfam" id="PF10250">
    <property type="entry name" value="O-FucT"/>
    <property type="match status" value="1"/>
</dbReference>